<comment type="catalytic activity">
    <reaction evidence="10 12">
        <text>tRNA(Sec) + L-serine + ATP = L-seryl-tRNA(Sec) + AMP + diphosphate + H(+)</text>
        <dbReference type="Rhea" id="RHEA:42580"/>
        <dbReference type="Rhea" id="RHEA-COMP:9742"/>
        <dbReference type="Rhea" id="RHEA-COMP:10128"/>
        <dbReference type="ChEBI" id="CHEBI:15378"/>
        <dbReference type="ChEBI" id="CHEBI:30616"/>
        <dbReference type="ChEBI" id="CHEBI:33019"/>
        <dbReference type="ChEBI" id="CHEBI:33384"/>
        <dbReference type="ChEBI" id="CHEBI:78442"/>
        <dbReference type="ChEBI" id="CHEBI:78533"/>
        <dbReference type="ChEBI" id="CHEBI:456215"/>
        <dbReference type="EC" id="6.1.1.11"/>
    </reaction>
</comment>
<evidence type="ECO:0000256" key="10">
    <source>
        <dbReference type="ARBA" id="ARBA00047929"/>
    </source>
</evidence>
<dbReference type="InterPro" id="IPR010978">
    <property type="entry name" value="tRNA-bd_arm"/>
</dbReference>
<feature type="binding site" evidence="12">
    <location>
        <position position="381"/>
    </location>
    <ligand>
        <name>L-serine</name>
        <dbReference type="ChEBI" id="CHEBI:33384"/>
    </ligand>
</feature>
<keyword evidence="18" id="KW-1185">Reference proteome</keyword>
<protein>
    <recommendedName>
        <fullName evidence="12">Serine--tRNA ligase</fullName>
        <ecNumber evidence="12">6.1.1.11</ecNumber>
    </recommendedName>
    <alternativeName>
        <fullName evidence="12">Seryl-tRNA synthetase</fullName>
        <shortName evidence="12">SerRS</shortName>
    </alternativeName>
    <alternativeName>
        <fullName evidence="12">Seryl-tRNA(Ser/Sec) synthetase</fullName>
    </alternativeName>
</protein>
<evidence type="ECO:0000256" key="6">
    <source>
        <dbReference type="ARBA" id="ARBA00022741"/>
    </source>
</evidence>
<feature type="binding site" evidence="12 13">
    <location>
        <position position="283"/>
    </location>
    <ligand>
        <name>L-serine</name>
        <dbReference type="ChEBI" id="CHEBI:33384"/>
    </ligand>
</feature>
<dbReference type="PANTHER" id="PTHR43697">
    <property type="entry name" value="SERYL-TRNA SYNTHETASE"/>
    <property type="match status" value="1"/>
</dbReference>
<comment type="domain">
    <text evidence="12">Consists of two distinct domains, a catalytic core and a N-terminal extension that is involved in tRNA binding.</text>
</comment>
<dbReference type="InterPro" id="IPR042103">
    <property type="entry name" value="SerRS_1_N_sf"/>
</dbReference>
<keyword evidence="7 12" id="KW-0067">ATP-binding</keyword>
<dbReference type="InterPro" id="IPR045864">
    <property type="entry name" value="aa-tRNA-synth_II/BPL/LPL"/>
</dbReference>
<evidence type="ECO:0000256" key="8">
    <source>
        <dbReference type="ARBA" id="ARBA00022917"/>
    </source>
</evidence>
<evidence type="ECO:0000256" key="4">
    <source>
        <dbReference type="ARBA" id="ARBA00022490"/>
    </source>
</evidence>
<feature type="binding site" evidence="12 14">
    <location>
        <begin position="260"/>
        <end position="262"/>
    </location>
    <ligand>
        <name>ATP</name>
        <dbReference type="ChEBI" id="CHEBI:30616"/>
    </ligand>
</feature>
<dbReference type="GO" id="GO:0005737">
    <property type="term" value="C:cytoplasm"/>
    <property type="evidence" value="ECO:0007669"/>
    <property type="project" value="UniProtKB-SubCell"/>
</dbReference>
<evidence type="ECO:0000256" key="2">
    <source>
        <dbReference type="ARBA" id="ARBA00005045"/>
    </source>
</evidence>
<reference evidence="17" key="1">
    <citation type="submission" date="2021-03" db="EMBL/GenBank/DDBJ databases">
        <title>Acanthopleuribacteraceae sp. M133.</title>
        <authorList>
            <person name="Wang G."/>
        </authorList>
    </citation>
    <scope>NUCLEOTIDE SEQUENCE</scope>
    <source>
        <strain evidence="17">M133</strain>
    </source>
</reference>
<dbReference type="Proteomes" id="UP000663929">
    <property type="component" value="Chromosome"/>
</dbReference>
<feature type="binding site" evidence="12">
    <location>
        <begin position="229"/>
        <end position="231"/>
    </location>
    <ligand>
        <name>L-serine</name>
        <dbReference type="ChEBI" id="CHEBI:33384"/>
    </ligand>
</feature>
<feature type="binding site" evidence="13">
    <location>
        <position position="260"/>
    </location>
    <ligand>
        <name>L-serine</name>
        <dbReference type="ChEBI" id="CHEBI:33384"/>
    </ligand>
</feature>
<keyword evidence="4 12" id="KW-0963">Cytoplasm</keyword>
<evidence type="ECO:0000256" key="1">
    <source>
        <dbReference type="ARBA" id="ARBA00004496"/>
    </source>
</evidence>
<evidence type="ECO:0000256" key="9">
    <source>
        <dbReference type="ARBA" id="ARBA00023146"/>
    </source>
</evidence>
<dbReference type="Pfam" id="PF00587">
    <property type="entry name" value="tRNA-synt_2b"/>
    <property type="match status" value="1"/>
</dbReference>
<dbReference type="SUPFAM" id="SSF46589">
    <property type="entry name" value="tRNA-binding arm"/>
    <property type="match status" value="1"/>
</dbReference>
<dbReference type="NCBIfam" id="TIGR00414">
    <property type="entry name" value="serS"/>
    <property type="match status" value="1"/>
</dbReference>
<keyword evidence="6 12" id="KW-0547">Nucleotide-binding</keyword>
<comment type="caution">
    <text evidence="12">Lacks conserved residue(s) required for the propagation of feature annotation.</text>
</comment>
<comment type="subcellular location">
    <subcellularLocation>
        <location evidence="1 12">Cytoplasm</location>
    </subcellularLocation>
</comment>
<gene>
    <name evidence="12 17" type="primary">serS</name>
    <name evidence="17" type="ORF">J3U87_24210</name>
</gene>
<evidence type="ECO:0000256" key="13">
    <source>
        <dbReference type="PIRSR" id="PIRSR001529-1"/>
    </source>
</evidence>
<keyword evidence="9 12" id="KW-0030">Aminoacyl-tRNA synthetase</keyword>
<accession>A0A8A4TWU2</accession>
<dbReference type="PIRSF" id="PIRSF001529">
    <property type="entry name" value="Ser-tRNA-synth_IIa"/>
    <property type="match status" value="1"/>
</dbReference>
<comment type="catalytic activity">
    <reaction evidence="11 12">
        <text>tRNA(Ser) + L-serine + ATP = L-seryl-tRNA(Ser) + AMP + diphosphate + H(+)</text>
        <dbReference type="Rhea" id="RHEA:12292"/>
        <dbReference type="Rhea" id="RHEA-COMP:9669"/>
        <dbReference type="Rhea" id="RHEA-COMP:9703"/>
        <dbReference type="ChEBI" id="CHEBI:15378"/>
        <dbReference type="ChEBI" id="CHEBI:30616"/>
        <dbReference type="ChEBI" id="CHEBI:33019"/>
        <dbReference type="ChEBI" id="CHEBI:33384"/>
        <dbReference type="ChEBI" id="CHEBI:78442"/>
        <dbReference type="ChEBI" id="CHEBI:78533"/>
        <dbReference type="ChEBI" id="CHEBI:456215"/>
        <dbReference type="EC" id="6.1.1.11"/>
    </reaction>
</comment>
<evidence type="ECO:0000256" key="3">
    <source>
        <dbReference type="ARBA" id="ARBA00010728"/>
    </source>
</evidence>
<dbReference type="InterPro" id="IPR015866">
    <property type="entry name" value="Ser-tRNA-synth_1_N"/>
</dbReference>
<dbReference type="HAMAP" id="MF_00176">
    <property type="entry name" value="Ser_tRNA_synth_type1"/>
    <property type="match status" value="1"/>
</dbReference>
<feature type="region of interest" description="Disordered" evidence="15">
    <location>
        <begin position="51"/>
        <end position="72"/>
    </location>
</feature>
<sequence length="424" mass="47932">MLDVKLLRDDFEAVQAMLEARHNELDLSAFNALDQKRRDLITEADQLKADRKNKSKDIGRMMKAGEDPGPIKEEVGRIGERIKEMDAELAEVVEELNALLARIPNMLDPQTPIGAGEDDNVEISQHGEPTRFDFEPKDHVDLGTALGILDFERATKVTGARFTVLRGDGARLERALINFMCDVHAEQGYFEVMPPFIVNDDSMFGTGQFPKMKEDVFQLAGTHYYLIPTAEVPVTNLHRDEMLKEEELPFHYQAFTPCFRSEAGSYGKDTRGLIRQHQFNKVEMVKFVHPDRSDAELEGLRDDAEEILRRLALPYRVMALCSGDISFAASKCYDLEVWLPGQGKYREISSCSNFKDFQARRAKIRYKGASGKGFVHTLNGSGLAVGRTLVAILENYQMADGRIRVPDALRPYLNDQATIEKQVR</sequence>
<comment type="pathway">
    <text evidence="2 12">Aminoacyl-tRNA biosynthesis; selenocysteinyl-tRNA(Sec) biosynthesis; L-seryl-tRNA(Sec) from L-serine and tRNA(Sec): step 1/1.</text>
</comment>
<dbReference type="EMBL" id="CP071793">
    <property type="protein sequence ID" value="QTD54419.1"/>
    <property type="molecule type" value="Genomic_DNA"/>
</dbReference>
<evidence type="ECO:0000256" key="14">
    <source>
        <dbReference type="PIRSR" id="PIRSR001529-2"/>
    </source>
</evidence>
<feature type="binding site" evidence="13">
    <location>
        <position position="379"/>
    </location>
    <ligand>
        <name>L-serine</name>
        <dbReference type="ChEBI" id="CHEBI:33384"/>
    </ligand>
</feature>
<dbReference type="PANTHER" id="PTHR43697:SF1">
    <property type="entry name" value="SERINE--TRNA LIGASE"/>
    <property type="match status" value="1"/>
</dbReference>
<dbReference type="AlphaFoldDB" id="A0A8A4TWU2"/>
<dbReference type="GO" id="GO:0004828">
    <property type="term" value="F:serine-tRNA ligase activity"/>
    <property type="evidence" value="ECO:0007669"/>
    <property type="project" value="UniProtKB-UniRule"/>
</dbReference>
<evidence type="ECO:0000256" key="11">
    <source>
        <dbReference type="ARBA" id="ARBA00048823"/>
    </source>
</evidence>
<evidence type="ECO:0000256" key="5">
    <source>
        <dbReference type="ARBA" id="ARBA00022598"/>
    </source>
</evidence>
<comment type="subunit">
    <text evidence="12">Homodimer. The tRNA molecule binds across the dimer.</text>
</comment>
<dbReference type="InterPro" id="IPR033729">
    <property type="entry name" value="SerRS_core"/>
</dbReference>
<dbReference type="EC" id="6.1.1.11" evidence="12"/>
<dbReference type="InterPro" id="IPR002317">
    <property type="entry name" value="Ser-tRNA-ligase_type_1"/>
</dbReference>
<evidence type="ECO:0000256" key="7">
    <source>
        <dbReference type="ARBA" id="ARBA00022840"/>
    </source>
</evidence>
<dbReference type="KEGG" id="scor:J3U87_24210"/>
<dbReference type="PRINTS" id="PR00981">
    <property type="entry name" value="TRNASYNTHSER"/>
</dbReference>
<evidence type="ECO:0000313" key="17">
    <source>
        <dbReference type="EMBL" id="QTD54419.1"/>
    </source>
</evidence>
<dbReference type="PROSITE" id="PS50862">
    <property type="entry name" value="AA_TRNA_LIGASE_II"/>
    <property type="match status" value="1"/>
</dbReference>
<proteinExistence type="inferred from homology"/>
<name>A0A8A4TWU2_SULCO</name>
<comment type="function">
    <text evidence="12">Catalyzes the attachment of serine to tRNA(Ser). Is also able to aminoacylate tRNA(Sec) with serine, to form the misacylated tRNA L-seryl-tRNA(Sec), which will be further converted into selenocysteinyl-tRNA(Sec).</text>
</comment>
<feature type="binding site" evidence="13">
    <location>
        <position position="229"/>
    </location>
    <ligand>
        <name>L-serine</name>
        <dbReference type="ChEBI" id="CHEBI:33384"/>
    </ligand>
</feature>
<dbReference type="GO" id="GO:0016260">
    <property type="term" value="P:selenocysteine biosynthetic process"/>
    <property type="evidence" value="ECO:0007669"/>
    <property type="project" value="UniProtKB-UniRule"/>
</dbReference>
<dbReference type="GO" id="GO:0006434">
    <property type="term" value="P:seryl-tRNA aminoacylation"/>
    <property type="evidence" value="ECO:0007669"/>
    <property type="project" value="UniProtKB-UniRule"/>
</dbReference>
<dbReference type="CDD" id="cd00770">
    <property type="entry name" value="SerRS_core"/>
    <property type="match status" value="1"/>
</dbReference>
<evidence type="ECO:0000313" key="18">
    <source>
        <dbReference type="Proteomes" id="UP000663929"/>
    </source>
</evidence>
<dbReference type="InterPro" id="IPR006195">
    <property type="entry name" value="aa-tRNA-synth_II"/>
</dbReference>
<dbReference type="UniPathway" id="UPA00906">
    <property type="reaction ID" value="UER00895"/>
</dbReference>
<dbReference type="Gene3D" id="3.30.930.10">
    <property type="entry name" value="Bira Bifunctional Protein, Domain 2"/>
    <property type="match status" value="1"/>
</dbReference>
<feature type="binding site" evidence="12 14">
    <location>
        <begin position="347"/>
        <end position="350"/>
    </location>
    <ligand>
        <name>ATP</name>
        <dbReference type="ChEBI" id="CHEBI:30616"/>
    </ligand>
</feature>
<dbReference type="Gene3D" id="1.10.287.40">
    <property type="entry name" value="Serine-tRNA synthetase, tRNA binding domain"/>
    <property type="match status" value="1"/>
</dbReference>
<evidence type="ECO:0000256" key="12">
    <source>
        <dbReference type="HAMAP-Rule" id="MF_00176"/>
    </source>
</evidence>
<keyword evidence="5 12" id="KW-0436">Ligase</keyword>
<evidence type="ECO:0000256" key="15">
    <source>
        <dbReference type="SAM" id="MobiDB-lite"/>
    </source>
</evidence>
<organism evidence="17 18">
    <name type="scientific">Sulfidibacter corallicola</name>
    <dbReference type="NCBI Taxonomy" id="2818388"/>
    <lineage>
        <taxon>Bacteria</taxon>
        <taxon>Pseudomonadati</taxon>
        <taxon>Acidobacteriota</taxon>
        <taxon>Holophagae</taxon>
        <taxon>Acanthopleuribacterales</taxon>
        <taxon>Acanthopleuribacteraceae</taxon>
        <taxon>Sulfidibacter</taxon>
    </lineage>
</organism>
<dbReference type="SUPFAM" id="SSF55681">
    <property type="entry name" value="Class II aaRS and biotin synthetases"/>
    <property type="match status" value="1"/>
</dbReference>
<dbReference type="GO" id="GO:0005524">
    <property type="term" value="F:ATP binding"/>
    <property type="evidence" value="ECO:0007669"/>
    <property type="project" value="UniProtKB-UniRule"/>
</dbReference>
<dbReference type="InterPro" id="IPR002314">
    <property type="entry name" value="aa-tRNA-synt_IIb"/>
</dbReference>
<dbReference type="RefSeq" id="WP_237384534.1">
    <property type="nucleotide sequence ID" value="NZ_CP071793.1"/>
</dbReference>
<evidence type="ECO:0000259" key="16">
    <source>
        <dbReference type="PROSITE" id="PS50862"/>
    </source>
</evidence>
<feature type="domain" description="Aminoacyl-transfer RNA synthetases class-II family profile" evidence="16">
    <location>
        <begin position="138"/>
        <end position="406"/>
    </location>
</feature>
<comment type="similarity">
    <text evidence="3 12">Belongs to the class-II aminoacyl-tRNA synthetase family. Type-1 seryl-tRNA synthetase subfamily.</text>
</comment>
<dbReference type="Pfam" id="PF02403">
    <property type="entry name" value="Seryl_tRNA_N"/>
    <property type="match status" value="1"/>
</dbReference>
<keyword evidence="8 12" id="KW-0648">Protein biosynthesis</keyword>